<protein>
    <submittedName>
        <fullName evidence="1">Uncharacterized protein</fullName>
    </submittedName>
</protein>
<sequence>MKYLSARQMCHDAFYIRSSNDAVLEMQRSNPNILRRKPVMNETDTRGPASNMSKVQHQVMAGKVQHVISQLPPHLQQLALYCWAPRSESMPTYKKQNEFMQYINAQVKEQFTEHYARNTSDVSILIIQILKYERAREEGRQQPPLDYVLAGALAQPKHTVRQRWHDVITMIRKHVREYINAQPSVAPETLLSLMNAVEYDEKKMGKVFVLGDLAIRDFAHRDQAYLFSAGDKEREAVVPVGPLYTDEYLSWRVGTARSNWKRDWASTYQQMISVLNNMAGQALKPISYLKR</sequence>
<dbReference type="EMBL" id="QKRA01000003">
    <property type="protein sequence ID" value="RDL44346.1"/>
    <property type="molecule type" value="Genomic_DNA"/>
</dbReference>
<dbReference type="OrthoDB" id="6194669at2"/>
<dbReference type="AlphaFoldDB" id="A0A370U978"/>
<comment type="caution">
    <text evidence="1">The sequence shown here is derived from an EMBL/GenBank/DDBJ whole genome shotgun (WGS) entry which is preliminary data.</text>
</comment>
<organism evidence="1 2">
    <name type="scientific">Marinomonas piezotolerans</name>
    <dbReference type="NCBI Taxonomy" id="2213058"/>
    <lineage>
        <taxon>Bacteria</taxon>
        <taxon>Pseudomonadati</taxon>
        <taxon>Pseudomonadota</taxon>
        <taxon>Gammaproteobacteria</taxon>
        <taxon>Oceanospirillales</taxon>
        <taxon>Oceanospirillaceae</taxon>
        <taxon>Marinomonas</taxon>
    </lineage>
</organism>
<gene>
    <name evidence="1" type="ORF">DN730_08050</name>
</gene>
<evidence type="ECO:0000313" key="1">
    <source>
        <dbReference type="EMBL" id="RDL44346.1"/>
    </source>
</evidence>
<accession>A0A370U978</accession>
<keyword evidence="2" id="KW-1185">Reference proteome</keyword>
<reference evidence="1 2" key="1">
    <citation type="submission" date="2018-06" db="EMBL/GenBank/DDBJ databases">
        <title>Marinomonas sp. YLB-05 draft genome sequence.</title>
        <authorList>
            <person name="Yu L."/>
            <person name="Tang X."/>
        </authorList>
    </citation>
    <scope>NUCLEOTIDE SEQUENCE [LARGE SCALE GENOMIC DNA]</scope>
    <source>
        <strain evidence="1 2">YLB-05</strain>
    </source>
</reference>
<dbReference type="Proteomes" id="UP000254326">
    <property type="component" value="Unassembled WGS sequence"/>
</dbReference>
<name>A0A370U978_9GAMM</name>
<evidence type="ECO:0000313" key="2">
    <source>
        <dbReference type="Proteomes" id="UP000254326"/>
    </source>
</evidence>
<dbReference type="RefSeq" id="WP_115467609.1">
    <property type="nucleotide sequence ID" value="NZ_QKRA01000003.1"/>
</dbReference>
<proteinExistence type="predicted"/>